<accession>A0ABD1YE26</accession>
<evidence type="ECO:0000256" key="1">
    <source>
        <dbReference type="SAM" id="Phobius"/>
    </source>
</evidence>
<keyword evidence="1" id="KW-0812">Transmembrane</keyword>
<dbReference type="EMBL" id="JBHFFA010000004">
    <property type="protein sequence ID" value="KAL2628928.1"/>
    <property type="molecule type" value="Genomic_DNA"/>
</dbReference>
<keyword evidence="1" id="KW-1133">Transmembrane helix</keyword>
<reference evidence="2 3" key="1">
    <citation type="submission" date="2024-09" db="EMBL/GenBank/DDBJ databases">
        <title>Chromosome-scale assembly of Riccia fluitans.</title>
        <authorList>
            <person name="Paukszto L."/>
            <person name="Sawicki J."/>
            <person name="Karawczyk K."/>
            <person name="Piernik-Szablinska J."/>
            <person name="Szczecinska M."/>
            <person name="Mazdziarz M."/>
        </authorList>
    </citation>
    <scope>NUCLEOTIDE SEQUENCE [LARGE SCALE GENOMIC DNA]</scope>
    <source>
        <strain evidence="2">Rf_01</strain>
        <tissue evidence="2">Aerial parts of the thallus</tissue>
    </source>
</reference>
<evidence type="ECO:0000313" key="2">
    <source>
        <dbReference type="EMBL" id="KAL2628928.1"/>
    </source>
</evidence>
<comment type="caution">
    <text evidence="2">The sequence shown here is derived from an EMBL/GenBank/DDBJ whole genome shotgun (WGS) entry which is preliminary data.</text>
</comment>
<evidence type="ECO:0000313" key="3">
    <source>
        <dbReference type="Proteomes" id="UP001605036"/>
    </source>
</evidence>
<keyword evidence="1" id="KW-0472">Membrane</keyword>
<protein>
    <submittedName>
        <fullName evidence="2">Uncharacterized protein</fullName>
    </submittedName>
</protein>
<feature type="transmembrane region" description="Helical" evidence="1">
    <location>
        <begin position="90"/>
        <end position="108"/>
    </location>
</feature>
<sequence length="110" mass="11399">MFFMLFVVAITIGAVLLTSPTVVPAVVNARMGSAIAGSSWVAQLMALFSGAVDEGSSSDTSMHSVGAREEFAGSSVIRAGKEFEVDDPSVISTMLIVATVIIIFIALCRG</sequence>
<organism evidence="2 3">
    <name type="scientific">Riccia fluitans</name>
    <dbReference type="NCBI Taxonomy" id="41844"/>
    <lineage>
        <taxon>Eukaryota</taxon>
        <taxon>Viridiplantae</taxon>
        <taxon>Streptophyta</taxon>
        <taxon>Embryophyta</taxon>
        <taxon>Marchantiophyta</taxon>
        <taxon>Marchantiopsida</taxon>
        <taxon>Marchantiidae</taxon>
        <taxon>Marchantiales</taxon>
        <taxon>Ricciaceae</taxon>
        <taxon>Riccia</taxon>
    </lineage>
</organism>
<gene>
    <name evidence="2" type="ORF">R1flu_013614</name>
</gene>
<dbReference type="AlphaFoldDB" id="A0ABD1YE26"/>
<keyword evidence="3" id="KW-1185">Reference proteome</keyword>
<proteinExistence type="predicted"/>
<name>A0ABD1YE26_9MARC</name>
<dbReference type="Proteomes" id="UP001605036">
    <property type="component" value="Unassembled WGS sequence"/>
</dbReference>